<dbReference type="Gene3D" id="3.90.470.20">
    <property type="entry name" value="4'-phosphopantetheinyl transferase domain"/>
    <property type="match status" value="1"/>
</dbReference>
<organism evidence="3 4">
    <name type="scientific">Crystallibacter crystallopoietes</name>
    <dbReference type="NCBI Taxonomy" id="37928"/>
    <lineage>
        <taxon>Bacteria</taxon>
        <taxon>Bacillati</taxon>
        <taxon>Actinomycetota</taxon>
        <taxon>Actinomycetes</taxon>
        <taxon>Micrococcales</taxon>
        <taxon>Micrococcaceae</taxon>
        <taxon>Crystallibacter</taxon>
    </lineage>
</organism>
<evidence type="ECO:0000313" key="3">
    <source>
        <dbReference type="EMBL" id="SDR19213.1"/>
    </source>
</evidence>
<dbReference type="InterPro" id="IPR037143">
    <property type="entry name" value="4-PPantetheinyl_Trfase_dom_sf"/>
</dbReference>
<evidence type="ECO:0000259" key="2">
    <source>
        <dbReference type="Pfam" id="PF01648"/>
    </source>
</evidence>
<accession>A0A1H1H1I1</accession>
<dbReference type="SUPFAM" id="SSF56214">
    <property type="entry name" value="4'-phosphopantetheinyl transferase"/>
    <property type="match status" value="1"/>
</dbReference>
<proteinExistence type="predicted"/>
<keyword evidence="4" id="KW-1185">Reference proteome</keyword>
<dbReference type="AlphaFoldDB" id="A0A1H1H1I1"/>
<dbReference type="InterPro" id="IPR008278">
    <property type="entry name" value="4-PPantetheinyl_Trfase_dom"/>
</dbReference>
<dbReference type="GO" id="GO:0000287">
    <property type="term" value="F:magnesium ion binding"/>
    <property type="evidence" value="ECO:0007669"/>
    <property type="project" value="InterPro"/>
</dbReference>
<name>A0A1H1H1I1_9MICC</name>
<dbReference type="OrthoDB" id="190168at2"/>
<dbReference type="GO" id="GO:0008897">
    <property type="term" value="F:holo-[acyl-carrier-protein] synthase activity"/>
    <property type="evidence" value="ECO:0007669"/>
    <property type="project" value="InterPro"/>
</dbReference>
<keyword evidence="1 3" id="KW-0808">Transferase</keyword>
<feature type="domain" description="4'-phosphopantetheinyl transferase" evidence="2">
    <location>
        <begin position="105"/>
        <end position="179"/>
    </location>
</feature>
<sequence>MRGEVILRLVRLADSGSGMSSRGFRRGAIRHLSRDAVRRLAADELDVGTERVQLAFDCRDCLRGNDGSHGQPYLLLDGNPAPVRVSYSRSGDWLLAALSFRPVLLGVDLEDTGSAAFGEADNIDAVMLTRDERALLARVVDRRRLRAQLWTRKEAVLKSTGHGLRLAPDEVGVADAEGSALLTIWPGSAGERPGVQLVDLQLTPAMADGTAVPPTLTAALAIGGSADPGVIFRETLAVPR</sequence>
<protein>
    <submittedName>
        <fullName evidence="3">4'-phosphopantetheinyl transferase</fullName>
    </submittedName>
</protein>
<gene>
    <name evidence="3" type="ORF">SAMN04489742_4493</name>
</gene>
<evidence type="ECO:0000256" key="1">
    <source>
        <dbReference type="ARBA" id="ARBA00022679"/>
    </source>
</evidence>
<dbReference type="Proteomes" id="UP000181917">
    <property type="component" value="Unassembled WGS sequence"/>
</dbReference>
<dbReference type="EMBL" id="FNKH01000002">
    <property type="protein sequence ID" value="SDR19213.1"/>
    <property type="molecule type" value="Genomic_DNA"/>
</dbReference>
<dbReference type="STRING" id="37928.SAMN04489742_4493"/>
<evidence type="ECO:0000313" key="4">
    <source>
        <dbReference type="Proteomes" id="UP000181917"/>
    </source>
</evidence>
<reference evidence="3 4" key="1">
    <citation type="submission" date="2016-10" db="EMBL/GenBank/DDBJ databases">
        <authorList>
            <person name="de Groot N.N."/>
        </authorList>
    </citation>
    <scope>NUCLEOTIDE SEQUENCE [LARGE SCALE GENOMIC DNA]</scope>
    <source>
        <strain evidence="3 4">DSM 20117</strain>
    </source>
</reference>
<dbReference type="RefSeq" id="WP_074702667.1">
    <property type="nucleotide sequence ID" value="NZ_CP018863.1"/>
</dbReference>
<dbReference type="Pfam" id="PF01648">
    <property type="entry name" value="ACPS"/>
    <property type="match status" value="1"/>
</dbReference>
<dbReference type="KEGG" id="acry:AC20117_16930"/>